<dbReference type="AlphaFoldDB" id="A0A3E2H2Q9"/>
<dbReference type="PANTHER" id="PTHR35043:SF7">
    <property type="entry name" value="TRANSCRIPTION FACTOR DOMAIN-CONTAINING PROTEIN"/>
    <property type="match status" value="1"/>
</dbReference>
<dbReference type="OMA" id="GVSEIRC"/>
<keyword evidence="1" id="KW-1133">Transmembrane helix</keyword>
<dbReference type="OrthoDB" id="9451547at2759"/>
<keyword evidence="1" id="KW-0472">Membrane</keyword>
<keyword evidence="3" id="KW-1185">Reference proteome</keyword>
<feature type="transmembrane region" description="Helical" evidence="1">
    <location>
        <begin position="483"/>
        <end position="509"/>
    </location>
</feature>
<evidence type="ECO:0000313" key="2">
    <source>
        <dbReference type="EMBL" id="RFU27686.1"/>
    </source>
</evidence>
<keyword evidence="1" id="KW-0812">Transmembrane</keyword>
<dbReference type="PANTHER" id="PTHR35043">
    <property type="entry name" value="TRANSCRIPTION FACTOR DOMAIN-CONTAINING PROTEIN"/>
    <property type="match status" value="1"/>
</dbReference>
<proteinExistence type="predicted"/>
<feature type="non-terminal residue" evidence="2">
    <location>
        <position position="581"/>
    </location>
</feature>
<dbReference type="EMBL" id="NCSJ02000194">
    <property type="protein sequence ID" value="RFU27686.1"/>
    <property type="molecule type" value="Genomic_DNA"/>
</dbReference>
<comment type="caution">
    <text evidence="2">The sequence shown here is derived from an EMBL/GenBank/DDBJ whole genome shotgun (WGS) entry which is preliminary data.</text>
</comment>
<reference evidence="2 3" key="1">
    <citation type="submission" date="2018-05" db="EMBL/GenBank/DDBJ databases">
        <title>Draft genome sequence of Scytalidium lignicola DSM 105466, a ubiquitous saprotrophic fungus.</title>
        <authorList>
            <person name="Buettner E."/>
            <person name="Gebauer A.M."/>
            <person name="Hofrichter M."/>
            <person name="Liers C."/>
            <person name="Kellner H."/>
        </authorList>
    </citation>
    <scope>NUCLEOTIDE SEQUENCE [LARGE SCALE GENOMIC DNA]</scope>
    <source>
        <strain evidence="2 3">DSM 105466</strain>
    </source>
</reference>
<evidence type="ECO:0000256" key="1">
    <source>
        <dbReference type="SAM" id="Phobius"/>
    </source>
</evidence>
<evidence type="ECO:0000313" key="3">
    <source>
        <dbReference type="Proteomes" id="UP000258309"/>
    </source>
</evidence>
<feature type="transmembrane region" description="Helical" evidence="1">
    <location>
        <begin position="536"/>
        <end position="559"/>
    </location>
</feature>
<feature type="transmembrane region" description="Helical" evidence="1">
    <location>
        <begin position="453"/>
        <end position="476"/>
    </location>
</feature>
<accession>A0A3E2H2Q9</accession>
<dbReference type="STRING" id="5539.A0A3E2H2Q9"/>
<feature type="non-terminal residue" evidence="2">
    <location>
        <position position="1"/>
    </location>
</feature>
<name>A0A3E2H2Q9_SCYLI</name>
<sequence length="581" mass="65507">MVRAPSECWLISRRFVRATTMMANVTTTGWTSEPDGRGTFGILRSCVVTLALCVYTALHINIPPAKSSKASKYVTKAKWVLIGMFAPELVVFVAWCQRQLAAESDPQNRRRNEWTLTHGFYAEMGGFAIDTDDPGENPYILETPRLHLGRKGLLEVARLGLLPDISCEYIKDKSKADSLAKALVVTQAGWLILQCIERAAAKLPLTALELNTLAHAVCALVTYALWWQKPLDIEDPTRVTGELVRPLVAAFWVCDKKENICWPKDAITWERIKADEETKLLPPSERTAHPPLAKGATYPSPALFVDLRTRDVYQVPHRMWAKLQPISEFEFELGYTREPVNLSDQTSGPVAVGVLPPNNKHKVPVIDTISICRWRLLAYCIAELPDFRERFVNRLSDYWPLPQKRNKLSLKFQINSEQEMLRKHVSNCFCLVSKAIPNFSTSFFDDLSTSESVVSFAVFCVCAYGGIHASAWLEYFPTSLEQLLWRISSVFIAALGIISMALMFLSMVIDDHRDPIGLLIDPIDNLDRNYLGNKEIAGSVVLGFIVLVLLFYIFTRSFLVVEAFISLRRLPVAAYDTPSWT</sequence>
<protein>
    <submittedName>
        <fullName evidence="2">Uncharacterized protein</fullName>
    </submittedName>
</protein>
<dbReference type="Proteomes" id="UP000258309">
    <property type="component" value="Unassembled WGS sequence"/>
</dbReference>
<organism evidence="2 3">
    <name type="scientific">Scytalidium lignicola</name>
    <name type="common">Hyphomycete</name>
    <dbReference type="NCBI Taxonomy" id="5539"/>
    <lineage>
        <taxon>Eukaryota</taxon>
        <taxon>Fungi</taxon>
        <taxon>Dikarya</taxon>
        <taxon>Ascomycota</taxon>
        <taxon>Pezizomycotina</taxon>
        <taxon>Leotiomycetes</taxon>
        <taxon>Leotiomycetes incertae sedis</taxon>
        <taxon>Scytalidium</taxon>
    </lineage>
</organism>
<gene>
    <name evidence="2" type="ORF">B7463_g8635</name>
</gene>